<keyword evidence="1" id="KW-0732">Signal</keyword>
<gene>
    <name evidence="3" type="ORF">DPRO_2571</name>
</gene>
<dbReference type="SUPFAM" id="SSF48695">
    <property type="entry name" value="Multiheme cytochromes"/>
    <property type="match status" value="1"/>
</dbReference>
<keyword evidence="4" id="KW-1185">Reference proteome</keyword>
<protein>
    <recommendedName>
        <fullName evidence="2">Cytochrome c-552/4 domain-containing protein</fullName>
    </recommendedName>
</protein>
<sequence>MLVLSNWSKGCLVLFVAAFFAAVGMASMSKAESGQYLGSDSCMDCHDQEYENFKKHSKKAHSGESVKLMQGDLTKQELEECYECHMTGFGKPGGFVSFEETPQMAEAGCETCHGPGYDHVESGGDPDLIKGKLEISDCEGCHNPDRVAAFDFKPLLFGGAH</sequence>
<name>A0A2C8FAF5_9BACT</name>
<dbReference type="OrthoDB" id="9814800at2"/>
<dbReference type="InterPro" id="IPR023155">
    <property type="entry name" value="Cyt_c-552/4"/>
</dbReference>
<dbReference type="Pfam" id="PF13435">
    <property type="entry name" value="Cytochrome_C554"/>
    <property type="match status" value="1"/>
</dbReference>
<dbReference type="EMBL" id="LT907975">
    <property type="protein sequence ID" value="SOB59480.1"/>
    <property type="molecule type" value="Genomic_DNA"/>
</dbReference>
<dbReference type="Proteomes" id="UP000219215">
    <property type="component" value="Chromosome DPRO"/>
</dbReference>
<feature type="signal peptide" evidence="1">
    <location>
        <begin position="1"/>
        <end position="26"/>
    </location>
</feature>
<evidence type="ECO:0000313" key="3">
    <source>
        <dbReference type="EMBL" id="SOB59480.1"/>
    </source>
</evidence>
<feature type="chain" id="PRO_5013265451" description="Cytochrome c-552/4 domain-containing protein" evidence="1">
    <location>
        <begin position="27"/>
        <end position="161"/>
    </location>
</feature>
<evidence type="ECO:0000259" key="2">
    <source>
        <dbReference type="Pfam" id="PF13435"/>
    </source>
</evidence>
<reference evidence="4" key="1">
    <citation type="submission" date="2017-09" db="EMBL/GenBank/DDBJ databases">
        <authorList>
            <person name="Regsiter A."/>
            <person name="William W."/>
        </authorList>
    </citation>
    <scope>NUCLEOTIDE SEQUENCE [LARGE SCALE GENOMIC DNA]</scope>
    <source>
        <strain evidence="4">500-1</strain>
    </source>
</reference>
<dbReference type="KEGG" id="pprf:DPRO_2571"/>
<dbReference type="Gene3D" id="1.10.1130.10">
    <property type="entry name" value="Flavocytochrome C3, Chain A"/>
    <property type="match status" value="1"/>
</dbReference>
<evidence type="ECO:0000256" key="1">
    <source>
        <dbReference type="SAM" id="SignalP"/>
    </source>
</evidence>
<proteinExistence type="predicted"/>
<organism evidence="3 4">
    <name type="scientific">Pseudodesulfovibrio profundus</name>
    <dbReference type="NCBI Taxonomy" id="57320"/>
    <lineage>
        <taxon>Bacteria</taxon>
        <taxon>Pseudomonadati</taxon>
        <taxon>Thermodesulfobacteriota</taxon>
        <taxon>Desulfovibrionia</taxon>
        <taxon>Desulfovibrionales</taxon>
        <taxon>Desulfovibrionaceae</taxon>
    </lineage>
</organism>
<evidence type="ECO:0000313" key="4">
    <source>
        <dbReference type="Proteomes" id="UP000219215"/>
    </source>
</evidence>
<dbReference type="AlphaFoldDB" id="A0A2C8FAF5"/>
<feature type="domain" description="Cytochrome c-552/4" evidence="2">
    <location>
        <begin position="42"/>
        <end position="114"/>
    </location>
</feature>
<dbReference type="InterPro" id="IPR036280">
    <property type="entry name" value="Multihaem_cyt_sf"/>
</dbReference>
<accession>A0A2C8FAF5</accession>